<proteinExistence type="predicted"/>
<reference evidence="1 2" key="1">
    <citation type="submission" date="2020-02" db="EMBL/GenBank/DDBJ databases">
        <authorList>
            <person name="Ferguson B K."/>
        </authorList>
    </citation>
    <scope>NUCLEOTIDE SEQUENCE [LARGE SCALE GENOMIC DNA]</scope>
</reference>
<evidence type="ECO:0000313" key="1">
    <source>
        <dbReference type="EMBL" id="CAB0003692.1"/>
    </source>
</evidence>
<feature type="non-terminal residue" evidence="1">
    <location>
        <position position="103"/>
    </location>
</feature>
<protein>
    <submittedName>
        <fullName evidence="1">Uncharacterized protein</fullName>
    </submittedName>
</protein>
<gene>
    <name evidence="1" type="ORF">NTEN_LOCUS9195</name>
</gene>
<name>A0A6H5GKT9_9HEMI</name>
<evidence type="ECO:0000313" key="2">
    <source>
        <dbReference type="Proteomes" id="UP000479000"/>
    </source>
</evidence>
<dbReference type="AlphaFoldDB" id="A0A6H5GKT9"/>
<organism evidence="1 2">
    <name type="scientific">Nesidiocoris tenuis</name>
    <dbReference type="NCBI Taxonomy" id="355587"/>
    <lineage>
        <taxon>Eukaryota</taxon>
        <taxon>Metazoa</taxon>
        <taxon>Ecdysozoa</taxon>
        <taxon>Arthropoda</taxon>
        <taxon>Hexapoda</taxon>
        <taxon>Insecta</taxon>
        <taxon>Pterygota</taxon>
        <taxon>Neoptera</taxon>
        <taxon>Paraneoptera</taxon>
        <taxon>Hemiptera</taxon>
        <taxon>Heteroptera</taxon>
        <taxon>Panheteroptera</taxon>
        <taxon>Cimicomorpha</taxon>
        <taxon>Miridae</taxon>
        <taxon>Dicyphina</taxon>
        <taxon>Nesidiocoris</taxon>
    </lineage>
</organism>
<keyword evidence="2" id="KW-1185">Reference proteome</keyword>
<dbReference type="Proteomes" id="UP000479000">
    <property type="component" value="Unassembled WGS sequence"/>
</dbReference>
<dbReference type="EMBL" id="CADCXU010013607">
    <property type="protein sequence ID" value="CAB0003692.1"/>
    <property type="molecule type" value="Genomic_DNA"/>
</dbReference>
<sequence>MASAASPVLACEPFHAICTFSIITCHRRMPSGNATCSILSGGSLSLACNSSHAICFSDVHHRIFSCLLELLESWQATRPMLSRASPIFACTSSPIYSCDNSHA</sequence>
<accession>A0A6H5GKT9</accession>